<evidence type="ECO:0000313" key="3">
    <source>
        <dbReference type="Proteomes" id="UP001458880"/>
    </source>
</evidence>
<feature type="region of interest" description="Disordered" evidence="1">
    <location>
        <begin position="30"/>
        <end position="52"/>
    </location>
</feature>
<accession>A0AAW1MQZ4</accession>
<organism evidence="2 3">
    <name type="scientific">Popillia japonica</name>
    <name type="common">Japanese beetle</name>
    <dbReference type="NCBI Taxonomy" id="7064"/>
    <lineage>
        <taxon>Eukaryota</taxon>
        <taxon>Metazoa</taxon>
        <taxon>Ecdysozoa</taxon>
        <taxon>Arthropoda</taxon>
        <taxon>Hexapoda</taxon>
        <taxon>Insecta</taxon>
        <taxon>Pterygota</taxon>
        <taxon>Neoptera</taxon>
        <taxon>Endopterygota</taxon>
        <taxon>Coleoptera</taxon>
        <taxon>Polyphaga</taxon>
        <taxon>Scarabaeiformia</taxon>
        <taxon>Scarabaeidae</taxon>
        <taxon>Rutelinae</taxon>
        <taxon>Popillia</taxon>
    </lineage>
</organism>
<dbReference type="EMBL" id="JASPKY010000033">
    <property type="protein sequence ID" value="KAK9747143.1"/>
    <property type="molecule type" value="Genomic_DNA"/>
</dbReference>
<name>A0AAW1MQZ4_POPJA</name>
<evidence type="ECO:0000256" key="1">
    <source>
        <dbReference type="SAM" id="MobiDB-lite"/>
    </source>
</evidence>
<dbReference type="Proteomes" id="UP001458880">
    <property type="component" value="Unassembled WGS sequence"/>
</dbReference>
<sequence length="108" mass="12630">MLNVLSDQDLTNVEIRNWLENDEDLLPLEDLDVADEHHDSDNENPKLDTNKTVKNDEAVKSFNTCIKWAEENDISLHDVLVLQRLQETACIMNMKKIKQTRITNYFTK</sequence>
<keyword evidence="3" id="KW-1185">Reference proteome</keyword>
<protein>
    <submittedName>
        <fullName evidence="2">Uncharacterized protein</fullName>
    </submittedName>
</protein>
<reference evidence="2 3" key="1">
    <citation type="journal article" date="2024" name="BMC Genomics">
        <title>De novo assembly and annotation of Popillia japonica's genome with initial clues to its potential as an invasive pest.</title>
        <authorList>
            <person name="Cucini C."/>
            <person name="Boschi S."/>
            <person name="Funari R."/>
            <person name="Cardaioli E."/>
            <person name="Iannotti N."/>
            <person name="Marturano G."/>
            <person name="Paoli F."/>
            <person name="Bruttini M."/>
            <person name="Carapelli A."/>
            <person name="Frati F."/>
            <person name="Nardi F."/>
        </authorList>
    </citation>
    <scope>NUCLEOTIDE SEQUENCE [LARGE SCALE GENOMIC DNA]</scope>
    <source>
        <strain evidence="2">DMR45628</strain>
    </source>
</reference>
<gene>
    <name evidence="2" type="ORF">QE152_g5517</name>
</gene>
<feature type="compositionally biased region" description="Basic and acidic residues" evidence="1">
    <location>
        <begin position="34"/>
        <end position="52"/>
    </location>
</feature>
<dbReference type="AlphaFoldDB" id="A0AAW1MQZ4"/>
<proteinExistence type="predicted"/>
<comment type="caution">
    <text evidence="2">The sequence shown here is derived from an EMBL/GenBank/DDBJ whole genome shotgun (WGS) entry which is preliminary data.</text>
</comment>
<evidence type="ECO:0000313" key="2">
    <source>
        <dbReference type="EMBL" id="KAK9747143.1"/>
    </source>
</evidence>